<reference evidence="4" key="1">
    <citation type="submission" date="2015-07" db="EMBL/GenBank/DDBJ databases">
        <title>Nocardia seriolae U-1 whole genome shotgun sequence.</title>
        <authorList>
            <person name="Imajoh M."/>
            <person name="Fukumoto Y."/>
            <person name="Sukeda M."/>
            <person name="Yamane J."/>
            <person name="Yamasaki K."/>
            <person name="Shimizu M."/>
            <person name="Ohnishi K."/>
            <person name="Oshima S."/>
        </authorList>
    </citation>
    <scope>NUCLEOTIDE SEQUENCE [LARGE SCALE GENOMIC DNA]</scope>
    <source>
        <strain evidence="4">U-1</strain>
    </source>
</reference>
<keyword evidence="2" id="KW-0472">Membrane</keyword>
<name>A0ABC9Z3C7_9NOCA</name>
<feature type="compositionally biased region" description="Low complexity" evidence="1">
    <location>
        <begin position="19"/>
        <end position="34"/>
    </location>
</feature>
<keyword evidence="2" id="KW-1133">Transmembrane helix</keyword>
<dbReference type="AlphaFoldDB" id="A0ABC9Z3C7"/>
<keyword evidence="4" id="KW-1185">Reference proteome</keyword>
<dbReference type="Proteomes" id="UP000037179">
    <property type="component" value="Unassembled WGS sequence"/>
</dbReference>
<reference evidence="3 4" key="2">
    <citation type="journal article" date="2016" name="Genome Announc.">
        <title>Draft Genome Sequence of Erythromycin- and Oxytetracycline-Sensitive Nocardia seriolae Strain U-1 (NBRC 110359).</title>
        <authorList>
            <person name="Imajoh M."/>
            <person name="Sukeda M."/>
            <person name="Shimizu M."/>
            <person name="Yamane J."/>
            <person name="Ohnishi K."/>
            <person name="Oshima S."/>
        </authorList>
    </citation>
    <scope>NUCLEOTIDE SEQUENCE [LARGE SCALE GENOMIC DNA]</scope>
    <source>
        <strain evidence="3 4">U-1</strain>
    </source>
</reference>
<evidence type="ECO:0008006" key="5">
    <source>
        <dbReference type="Google" id="ProtNLM"/>
    </source>
</evidence>
<feature type="compositionally biased region" description="Acidic residues" evidence="1">
    <location>
        <begin position="8"/>
        <end position="17"/>
    </location>
</feature>
<accession>A0ABC9Z3C7</accession>
<feature type="transmembrane region" description="Helical" evidence="2">
    <location>
        <begin position="114"/>
        <end position="137"/>
    </location>
</feature>
<feature type="transmembrane region" description="Helical" evidence="2">
    <location>
        <begin position="49"/>
        <end position="74"/>
    </location>
</feature>
<feature type="transmembrane region" description="Helical" evidence="2">
    <location>
        <begin position="301"/>
        <end position="322"/>
    </location>
</feature>
<feature type="region of interest" description="Disordered" evidence="1">
    <location>
        <begin position="1"/>
        <end position="34"/>
    </location>
</feature>
<sequence>MERVAETDVLEADETDATVDTAGDPVPAAPPTAAAGEWRSPTRLGFRFGVCYFGLFGLVGVLGLVPILLAGLGIESGWAWVHGGLGLLRPPIAWTATQVLGLRVTSTQVGSDSAFQWTALFLLAVIALLGTAGWSVLDRRRRGYTRLFAWTQLYWRFVLAISMFYFGMAKAIPTQMPFVLNRLVEPYGNFSPEGVLWSQVSVSPAYEIALGAAELLAGVLLVIPRAATAGALLCAVDMAQVLLLNMTYDIRLKTVSSQFLLLSLVLLAPQARRLAAVLFSDRAAPALRRIPLFASARANRIALIAQLAVGLILLAVTGAQNWRQWDHPTPELYGIYEIDHFSSEGYARDPLLTDGLRWRRVVVDRPFHVSDPVALTIQHMDDSFEIYGGTIDPARHIIDLHHRIALGTYAETPVRVRLTYWWPGPGLLVIDADDYAGHRIHAYFKQLDPKSFPLLERGFSWVQEQPYNR</sequence>
<feature type="transmembrane region" description="Helical" evidence="2">
    <location>
        <begin position="153"/>
        <end position="172"/>
    </location>
</feature>
<feature type="transmembrane region" description="Helical" evidence="2">
    <location>
        <begin position="230"/>
        <end position="248"/>
    </location>
</feature>
<protein>
    <recommendedName>
        <fullName evidence="5">DoxX family protein</fullName>
    </recommendedName>
</protein>
<comment type="caution">
    <text evidence="3">The sequence shown here is derived from an EMBL/GenBank/DDBJ whole genome shotgun (WGS) entry which is preliminary data.</text>
</comment>
<evidence type="ECO:0000313" key="3">
    <source>
        <dbReference type="EMBL" id="GAP32367.1"/>
    </source>
</evidence>
<evidence type="ECO:0000313" key="4">
    <source>
        <dbReference type="Proteomes" id="UP000037179"/>
    </source>
</evidence>
<evidence type="ECO:0000256" key="1">
    <source>
        <dbReference type="SAM" id="MobiDB-lite"/>
    </source>
</evidence>
<proteinExistence type="predicted"/>
<evidence type="ECO:0000256" key="2">
    <source>
        <dbReference type="SAM" id="Phobius"/>
    </source>
</evidence>
<keyword evidence="2" id="KW-0812">Transmembrane</keyword>
<dbReference type="EMBL" id="BBYQ01000153">
    <property type="protein sequence ID" value="GAP32367.1"/>
    <property type="molecule type" value="Genomic_DNA"/>
</dbReference>
<organism evidence="3 4">
    <name type="scientific">Nocardia seriolae</name>
    <dbReference type="NCBI Taxonomy" id="37332"/>
    <lineage>
        <taxon>Bacteria</taxon>
        <taxon>Bacillati</taxon>
        <taxon>Actinomycetota</taxon>
        <taxon>Actinomycetes</taxon>
        <taxon>Mycobacteriales</taxon>
        <taxon>Nocardiaceae</taxon>
        <taxon>Nocardia</taxon>
    </lineage>
</organism>
<gene>
    <name evidence="3" type="ORF">NSK11_contig00153-0021</name>
</gene>